<dbReference type="SMART" id="SM00174">
    <property type="entry name" value="RHO"/>
    <property type="match status" value="1"/>
</dbReference>
<proteinExistence type="predicted"/>
<dbReference type="PRINTS" id="PR00449">
    <property type="entry name" value="RASTRNSFRMNG"/>
</dbReference>
<dbReference type="InParanoid" id="W2S700"/>
<dbReference type="VEuPathDB" id="FungiDB:HMPREF1541_10628"/>
<dbReference type="Proteomes" id="UP000030752">
    <property type="component" value="Unassembled WGS sequence"/>
</dbReference>
<accession>W2S700</accession>
<dbReference type="InterPro" id="IPR005225">
    <property type="entry name" value="Small_GTP-bd"/>
</dbReference>
<dbReference type="InterPro" id="IPR001806">
    <property type="entry name" value="Small_GTPase"/>
</dbReference>
<dbReference type="PROSITE" id="PS51419">
    <property type="entry name" value="RAB"/>
    <property type="match status" value="1"/>
</dbReference>
<evidence type="ECO:0000256" key="2">
    <source>
        <dbReference type="ARBA" id="ARBA00023134"/>
    </source>
</evidence>
<dbReference type="GO" id="GO:0007165">
    <property type="term" value="P:signal transduction"/>
    <property type="evidence" value="ECO:0007669"/>
    <property type="project" value="InterPro"/>
</dbReference>
<dbReference type="STRING" id="1220924.W2S700"/>
<dbReference type="SUPFAM" id="SSF52540">
    <property type="entry name" value="P-loop containing nucleoside triphosphate hydrolases"/>
    <property type="match status" value="1"/>
</dbReference>
<dbReference type="OrthoDB" id="5976022at2759"/>
<dbReference type="SMART" id="SM00175">
    <property type="entry name" value="RAB"/>
    <property type="match status" value="1"/>
</dbReference>
<reference evidence="3 4" key="1">
    <citation type="submission" date="2013-03" db="EMBL/GenBank/DDBJ databases">
        <title>The Genome Sequence of Phialophora europaea CBS 101466.</title>
        <authorList>
            <consortium name="The Broad Institute Genomics Platform"/>
            <person name="Cuomo C."/>
            <person name="de Hoog S."/>
            <person name="Gorbushina A."/>
            <person name="Walker B."/>
            <person name="Young S.K."/>
            <person name="Zeng Q."/>
            <person name="Gargeya S."/>
            <person name="Fitzgerald M."/>
            <person name="Haas B."/>
            <person name="Abouelleil A."/>
            <person name="Allen A.W."/>
            <person name="Alvarado L."/>
            <person name="Arachchi H.M."/>
            <person name="Berlin A.M."/>
            <person name="Chapman S.B."/>
            <person name="Gainer-Dewar J."/>
            <person name="Goldberg J."/>
            <person name="Griggs A."/>
            <person name="Gujja S."/>
            <person name="Hansen M."/>
            <person name="Howarth C."/>
            <person name="Imamovic A."/>
            <person name="Ireland A."/>
            <person name="Larimer J."/>
            <person name="McCowan C."/>
            <person name="Murphy C."/>
            <person name="Pearson M."/>
            <person name="Poon T.W."/>
            <person name="Priest M."/>
            <person name="Roberts A."/>
            <person name="Saif S."/>
            <person name="Shea T."/>
            <person name="Sisk P."/>
            <person name="Sykes S."/>
            <person name="Wortman J."/>
            <person name="Nusbaum C."/>
            <person name="Birren B."/>
        </authorList>
    </citation>
    <scope>NUCLEOTIDE SEQUENCE [LARGE SCALE GENOMIC DNA]</scope>
    <source>
        <strain evidence="3 4">CBS 101466</strain>
    </source>
</reference>
<dbReference type="Gene3D" id="3.40.50.300">
    <property type="entry name" value="P-loop containing nucleotide triphosphate hydrolases"/>
    <property type="match status" value="1"/>
</dbReference>
<dbReference type="Pfam" id="PF00071">
    <property type="entry name" value="Ras"/>
    <property type="match status" value="1"/>
</dbReference>
<dbReference type="EMBL" id="KB822715">
    <property type="protein sequence ID" value="ETN44447.1"/>
    <property type="molecule type" value="Genomic_DNA"/>
</dbReference>
<dbReference type="InterPro" id="IPR027417">
    <property type="entry name" value="P-loop_NTPase"/>
</dbReference>
<protein>
    <submittedName>
        <fullName evidence="3">Uncharacterized protein</fullName>
    </submittedName>
</protein>
<dbReference type="AlphaFoldDB" id="W2S700"/>
<name>W2S700_CYPE1</name>
<dbReference type="GO" id="GO:0016020">
    <property type="term" value="C:membrane"/>
    <property type="evidence" value="ECO:0007669"/>
    <property type="project" value="InterPro"/>
</dbReference>
<dbReference type="HOGENOM" id="CLU_1337464_0_0_1"/>
<dbReference type="GO" id="GO:0005525">
    <property type="term" value="F:GTP binding"/>
    <property type="evidence" value="ECO:0007669"/>
    <property type="project" value="UniProtKB-KW"/>
</dbReference>
<dbReference type="PANTHER" id="PTHR24070">
    <property type="entry name" value="RAS, DI-RAS, AND RHEB FAMILY MEMBERS OF SMALL GTPASE SUPERFAMILY"/>
    <property type="match status" value="1"/>
</dbReference>
<dbReference type="NCBIfam" id="TIGR00231">
    <property type="entry name" value="small_GTP"/>
    <property type="match status" value="1"/>
</dbReference>
<dbReference type="eggNOG" id="KOG0395">
    <property type="taxonomic scope" value="Eukaryota"/>
</dbReference>
<evidence type="ECO:0000256" key="1">
    <source>
        <dbReference type="ARBA" id="ARBA00022741"/>
    </source>
</evidence>
<dbReference type="InterPro" id="IPR020849">
    <property type="entry name" value="Small_GTPase_Ras-type"/>
</dbReference>
<evidence type="ECO:0000313" key="3">
    <source>
        <dbReference type="EMBL" id="ETN44447.1"/>
    </source>
</evidence>
<gene>
    <name evidence="3" type="ORF">HMPREF1541_10628</name>
</gene>
<dbReference type="GO" id="GO:0003924">
    <property type="term" value="F:GTPase activity"/>
    <property type="evidence" value="ECO:0007669"/>
    <property type="project" value="InterPro"/>
</dbReference>
<keyword evidence="1" id="KW-0547">Nucleotide-binding</keyword>
<sequence>MLFEPPFNHSGQYLFGTFQDDYDGTIEDSYKAPTRVESEVVWLELLDTGGDASLEHLRTQWCRAGAAFIIVFSCASRDSFNSVRLFGQEIAKHHRPGYPLALVATKTDLRHEVSCQEGQEMAKKLGAEYFQVSGKNTEEAKGPFAYIARHFVGLSTGTTDASKPTSEGSDRLDLTTRRWTWSAMQRGMIALVESAIGPCIGWSRR</sequence>
<dbReference type="PROSITE" id="PS51421">
    <property type="entry name" value="RAS"/>
    <property type="match status" value="1"/>
</dbReference>
<organism evidence="3 4">
    <name type="scientific">Cyphellophora europaea (strain CBS 101466)</name>
    <name type="common">Phialophora europaea</name>
    <dbReference type="NCBI Taxonomy" id="1220924"/>
    <lineage>
        <taxon>Eukaryota</taxon>
        <taxon>Fungi</taxon>
        <taxon>Dikarya</taxon>
        <taxon>Ascomycota</taxon>
        <taxon>Pezizomycotina</taxon>
        <taxon>Eurotiomycetes</taxon>
        <taxon>Chaetothyriomycetidae</taxon>
        <taxon>Chaetothyriales</taxon>
        <taxon>Cyphellophoraceae</taxon>
        <taxon>Cyphellophora</taxon>
    </lineage>
</organism>
<dbReference type="SMART" id="SM00173">
    <property type="entry name" value="RAS"/>
    <property type="match status" value="1"/>
</dbReference>
<dbReference type="GeneID" id="19977967"/>
<dbReference type="RefSeq" id="XP_008713520.1">
    <property type="nucleotide sequence ID" value="XM_008715298.1"/>
</dbReference>
<keyword evidence="2" id="KW-0342">GTP-binding</keyword>
<evidence type="ECO:0000313" key="4">
    <source>
        <dbReference type="Proteomes" id="UP000030752"/>
    </source>
</evidence>
<keyword evidence="4" id="KW-1185">Reference proteome</keyword>